<dbReference type="Proteomes" id="UP000717328">
    <property type="component" value="Unassembled WGS sequence"/>
</dbReference>
<name>A0A9P7K6G5_9AGAR</name>
<evidence type="ECO:0000259" key="2">
    <source>
        <dbReference type="Pfam" id="PF20149"/>
    </source>
</evidence>
<comment type="caution">
    <text evidence="3">The sequence shown here is derived from an EMBL/GenBank/DDBJ whole genome shotgun (WGS) entry which is preliminary data.</text>
</comment>
<feature type="region of interest" description="Disordered" evidence="1">
    <location>
        <begin position="26"/>
        <end position="167"/>
    </location>
</feature>
<sequence>MTARKNPHDTRTPYEKRCDTIAARKLQAQQLPKDVTALDNDPKAKGRRTSSQRVTQEKELPLDSEAGPIPPANRKRGMSMSTQDSSGPTKRTKEAGLPKPSRRLPPAINSDDNEDSNANDMVIDNEPQLPPQTRVKAFPPPQSQHTQDLEDDDSNLPEHSEGELDYDDGAEDLRFMNPKLLQRTMLDEVSFIKPQTHEVKQVLRAAIDQATYEFLFVAAYHPSEDLFSYQQALIVKCAVKLRLDVLADRLKNDVTMVDEIARLINSRLTLVRGGIKKIVGAKVEGYFSLAVSAQSCKDRVAELVHDLSYIYPIKNDDIVEGKPYQHPILIATLKESFFASGRKSLGDKYALKFLSSITDGEASKEPEIPLPMIAFVATALHSALDDWFSGECKKTSFNADAYEDIYNSHVSLLDDIRKQKVKYHRMASNLYKSAMYDCLCLPLYTKTDLMLARSNAASRSINMAKNATARLNLDAMSD</sequence>
<dbReference type="EMBL" id="JABCKI010005782">
    <property type="protein sequence ID" value="KAG5638099.1"/>
    <property type="molecule type" value="Genomic_DNA"/>
</dbReference>
<proteinExistence type="predicted"/>
<evidence type="ECO:0000313" key="3">
    <source>
        <dbReference type="EMBL" id="KAG5638099.1"/>
    </source>
</evidence>
<gene>
    <name evidence="3" type="ORF">H0H81_001866</name>
</gene>
<accession>A0A9P7K6G5</accession>
<dbReference type="InterPro" id="IPR045341">
    <property type="entry name" value="DUF6532"/>
</dbReference>
<dbReference type="AlphaFoldDB" id="A0A9P7K6G5"/>
<keyword evidence="4" id="KW-1185">Reference proteome</keyword>
<protein>
    <recommendedName>
        <fullName evidence="2">DUF6532 domain-containing protein</fullName>
    </recommendedName>
</protein>
<reference evidence="3" key="1">
    <citation type="submission" date="2021-02" db="EMBL/GenBank/DDBJ databases">
        <authorList>
            <person name="Nieuwenhuis M."/>
            <person name="Van De Peppel L.J.J."/>
        </authorList>
    </citation>
    <scope>NUCLEOTIDE SEQUENCE</scope>
    <source>
        <strain evidence="3">D49</strain>
    </source>
</reference>
<feature type="domain" description="DUF6532" evidence="2">
    <location>
        <begin position="206"/>
        <end position="416"/>
    </location>
</feature>
<evidence type="ECO:0000256" key="1">
    <source>
        <dbReference type="SAM" id="MobiDB-lite"/>
    </source>
</evidence>
<feature type="compositionally biased region" description="Polar residues" evidence="1">
    <location>
        <begin position="79"/>
        <end position="89"/>
    </location>
</feature>
<reference evidence="3" key="2">
    <citation type="submission" date="2021-10" db="EMBL/GenBank/DDBJ databases">
        <title>Phylogenomics reveals ancestral predisposition of the termite-cultivated fungus Termitomyces towards a domesticated lifestyle.</title>
        <authorList>
            <person name="Auxier B."/>
            <person name="Grum-Grzhimaylo A."/>
            <person name="Cardenas M.E."/>
            <person name="Lodge J.D."/>
            <person name="Laessoe T."/>
            <person name="Pedersen O."/>
            <person name="Smith M.E."/>
            <person name="Kuyper T.W."/>
            <person name="Franco-Molano E.A."/>
            <person name="Baroni T.J."/>
            <person name="Aanen D.K."/>
        </authorList>
    </citation>
    <scope>NUCLEOTIDE SEQUENCE</scope>
    <source>
        <strain evidence="3">D49</strain>
    </source>
</reference>
<organism evidence="3 4">
    <name type="scientific">Sphagnurus paluster</name>
    <dbReference type="NCBI Taxonomy" id="117069"/>
    <lineage>
        <taxon>Eukaryota</taxon>
        <taxon>Fungi</taxon>
        <taxon>Dikarya</taxon>
        <taxon>Basidiomycota</taxon>
        <taxon>Agaricomycotina</taxon>
        <taxon>Agaricomycetes</taxon>
        <taxon>Agaricomycetidae</taxon>
        <taxon>Agaricales</taxon>
        <taxon>Tricholomatineae</taxon>
        <taxon>Lyophyllaceae</taxon>
        <taxon>Sphagnurus</taxon>
    </lineage>
</organism>
<evidence type="ECO:0000313" key="4">
    <source>
        <dbReference type="Proteomes" id="UP000717328"/>
    </source>
</evidence>
<dbReference type="Pfam" id="PF20149">
    <property type="entry name" value="DUF6532"/>
    <property type="match status" value="1"/>
</dbReference>
<dbReference type="OrthoDB" id="3225557at2759"/>